<keyword evidence="3" id="KW-1185">Reference proteome</keyword>
<gene>
    <name evidence="2" type="ORF">ILYODFUR_031861</name>
</gene>
<evidence type="ECO:0000313" key="3">
    <source>
        <dbReference type="Proteomes" id="UP001482620"/>
    </source>
</evidence>
<feature type="compositionally biased region" description="Polar residues" evidence="1">
    <location>
        <begin position="116"/>
        <end position="135"/>
    </location>
</feature>
<evidence type="ECO:0000256" key="1">
    <source>
        <dbReference type="SAM" id="MobiDB-lite"/>
    </source>
</evidence>
<dbReference type="Proteomes" id="UP001482620">
    <property type="component" value="Unassembled WGS sequence"/>
</dbReference>
<feature type="region of interest" description="Disordered" evidence="1">
    <location>
        <begin position="1"/>
        <end position="223"/>
    </location>
</feature>
<dbReference type="PANTHER" id="PTHR12505">
    <property type="entry name" value="PHD FINGER TRANSCRIPTION FACTOR"/>
    <property type="match status" value="1"/>
</dbReference>
<dbReference type="PANTHER" id="PTHR12505:SF25">
    <property type="entry name" value="BAH AND COILED-COIL DOMAIN-CONTAINING PROTEIN 1-LIKE ISOFORM X1"/>
    <property type="match status" value="1"/>
</dbReference>
<dbReference type="EMBL" id="JAHRIQ010039790">
    <property type="protein sequence ID" value="MEQ2234442.1"/>
    <property type="molecule type" value="Genomic_DNA"/>
</dbReference>
<reference evidence="2 3" key="1">
    <citation type="submission" date="2021-06" db="EMBL/GenBank/DDBJ databases">
        <authorList>
            <person name="Palmer J.M."/>
        </authorList>
    </citation>
    <scope>NUCLEOTIDE SEQUENCE [LARGE SCALE GENOMIC DNA]</scope>
    <source>
        <strain evidence="3">if_2019</strain>
        <tissue evidence="2">Muscle</tissue>
    </source>
</reference>
<dbReference type="InterPro" id="IPR052429">
    <property type="entry name" value="BAH_domain_protein"/>
</dbReference>
<sequence>MSPSHVLTGRSAGVGLSSPPEDLGGFGETQRRKKRLSGQGFERLSSAQIKAQGYRKSSVHSVLSSKLAGDVTHLKQKAPAKRNLSATGSRDKDSSNLKHAQRSQGGIKGESRRESGGQSDTAASGDSTTQESWSGQVRHGSKKGSTQAQGSSYFNQTRSKVPRGHRQEAAKEEDSSSAESDSSDQENEEEEGSYETDEGQDYRTQPPRDITSCSSMIGPSPSSIVKLEANQKARNKKQRQELYGESFL</sequence>
<protein>
    <submittedName>
        <fullName evidence="2">Uncharacterized protein</fullName>
    </submittedName>
</protein>
<comment type="caution">
    <text evidence="2">The sequence shown here is derived from an EMBL/GenBank/DDBJ whole genome shotgun (WGS) entry which is preliminary data.</text>
</comment>
<feature type="compositionally biased region" description="Low complexity" evidence="1">
    <location>
        <begin position="212"/>
        <end position="223"/>
    </location>
</feature>
<proteinExistence type="predicted"/>
<feature type="compositionally biased region" description="Acidic residues" evidence="1">
    <location>
        <begin position="181"/>
        <end position="199"/>
    </location>
</feature>
<accession>A0ABV0TSK8</accession>
<name>A0ABV0TSK8_9TELE</name>
<evidence type="ECO:0000313" key="2">
    <source>
        <dbReference type="EMBL" id="MEQ2234442.1"/>
    </source>
</evidence>
<organism evidence="2 3">
    <name type="scientific">Ilyodon furcidens</name>
    <name type="common">goldbreast splitfin</name>
    <dbReference type="NCBI Taxonomy" id="33524"/>
    <lineage>
        <taxon>Eukaryota</taxon>
        <taxon>Metazoa</taxon>
        <taxon>Chordata</taxon>
        <taxon>Craniata</taxon>
        <taxon>Vertebrata</taxon>
        <taxon>Euteleostomi</taxon>
        <taxon>Actinopterygii</taxon>
        <taxon>Neopterygii</taxon>
        <taxon>Teleostei</taxon>
        <taxon>Neoteleostei</taxon>
        <taxon>Acanthomorphata</taxon>
        <taxon>Ovalentaria</taxon>
        <taxon>Atherinomorphae</taxon>
        <taxon>Cyprinodontiformes</taxon>
        <taxon>Goodeidae</taxon>
        <taxon>Ilyodon</taxon>
    </lineage>
</organism>
<feature type="compositionally biased region" description="Polar residues" evidence="1">
    <location>
        <begin position="143"/>
        <end position="159"/>
    </location>
</feature>
<feature type="compositionally biased region" description="Basic and acidic residues" evidence="1">
    <location>
        <begin position="165"/>
        <end position="174"/>
    </location>
</feature>